<dbReference type="EMBL" id="JAHYBZ010000001">
    <property type="protein sequence ID" value="MBW6396357.1"/>
    <property type="molecule type" value="Genomic_DNA"/>
</dbReference>
<dbReference type="SMART" id="SM00052">
    <property type="entry name" value="EAL"/>
    <property type="match status" value="1"/>
</dbReference>
<evidence type="ECO:0000259" key="1">
    <source>
        <dbReference type="PROSITE" id="PS50883"/>
    </source>
</evidence>
<comment type="caution">
    <text evidence="2">The sequence shown here is derived from an EMBL/GenBank/DDBJ whole genome shotgun (WGS) entry which is preliminary data.</text>
</comment>
<dbReference type="PROSITE" id="PS50883">
    <property type="entry name" value="EAL"/>
    <property type="match status" value="1"/>
</dbReference>
<evidence type="ECO:0000313" key="2">
    <source>
        <dbReference type="EMBL" id="MBW6396357.1"/>
    </source>
</evidence>
<dbReference type="InterPro" id="IPR035919">
    <property type="entry name" value="EAL_sf"/>
</dbReference>
<accession>A0ABS7A1Z2</accession>
<dbReference type="SUPFAM" id="SSF141868">
    <property type="entry name" value="EAL domain-like"/>
    <property type="match status" value="1"/>
</dbReference>
<organism evidence="2 3">
    <name type="scientific">Roseomonas alba</name>
    <dbReference type="NCBI Taxonomy" id="2846776"/>
    <lineage>
        <taxon>Bacteria</taxon>
        <taxon>Pseudomonadati</taxon>
        <taxon>Pseudomonadota</taxon>
        <taxon>Alphaproteobacteria</taxon>
        <taxon>Acetobacterales</taxon>
        <taxon>Roseomonadaceae</taxon>
        <taxon>Roseomonas</taxon>
    </lineage>
</organism>
<sequence>MDGITAGTATEVDLQLLGAELVEVLALGGSGLRLDLQPICAAATLLPVGYEALLRWEHAERGPIGAREILSAAAAADCETGLEAWVLVSAFRLRAAWKAGGPFLAVNISETAIRTGQAAPMVRAAMEASGVDPRGLSLELPEAAVVRELDAARDLALALRLQGVALALDDFGGAVGSARVLRDIPFATVKLDPELTRGVDGPSGDPVRTRAAVAAVVEMIHVLGATAVAEAVETAEQMRALRQAGCDALQGWLLGRPGAGPAN</sequence>
<feature type="domain" description="EAL" evidence="1">
    <location>
        <begin position="14"/>
        <end position="263"/>
    </location>
</feature>
<dbReference type="InterPro" id="IPR050706">
    <property type="entry name" value="Cyclic-di-GMP_PDE-like"/>
</dbReference>
<evidence type="ECO:0000313" key="3">
    <source>
        <dbReference type="Proteomes" id="UP001196565"/>
    </source>
</evidence>
<reference evidence="2 3" key="1">
    <citation type="submission" date="2021-07" db="EMBL/GenBank/DDBJ databases">
        <authorList>
            <person name="So Y."/>
        </authorList>
    </citation>
    <scope>NUCLEOTIDE SEQUENCE [LARGE SCALE GENOMIC DNA]</scope>
    <source>
        <strain evidence="2 3">HJA6</strain>
    </source>
</reference>
<keyword evidence="3" id="KW-1185">Reference proteome</keyword>
<dbReference type="CDD" id="cd01948">
    <property type="entry name" value="EAL"/>
    <property type="match status" value="1"/>
</dbReference>
<name>A0ABS7A1Z2_9PROT</name>
<dbReference type="InterPro" id="IPR001633">
    <property type="entry name" value="EAL_dom"/>
</dbReference>
<dbReference type="RefSeq" id="WP_219760741.1">
    <property type="nucleotide sequence ID" value="NZ_JAHYBZ010000001.1"/>
</dbReference>
<dbReference type="PANTHER" id="PTHR33121">
    <property type="entry name" value="CYCLIC DI-GMP PHOSPHODIESTERASE PDEF"/>
    <property type="match status" value="1"/>
</dbReference>
<dbReference type="PANTHER" id="PTHR33121:SF79">
    <property type="entry name" value="CYCLIC DI-GMP PHOSPHODIESTERASE PDED-RELATED"/>
    <property type="match status" value="1"/>
</dbReference>
<proteinExistence type="predicted"/>
<protein>
    <submittedName>
        <fullName evidence="2">EAL domain-containing protein</fullName>
    </submittedName>
</protein>
<dbReference type="Proteomes" id="UP001196565">
    <property type="component" value="Unassembled WGS sequence"/>
</dbReference>
<gene>
    <name evidence="2" type="ORF">KPL78_00790</name>
</gene>
<dbReference type="Pfam" id="PF00563">
    <property type="entry name" value="EAL"/>
    <property type="match status" value="1"/>
</dbReference>
<dbReference type="Gene3D" id="3.20.20.450">
    <property type="entry name" value="EAL domain"/>
    <property type="match status" value="1"/>
</dbReference>